<keyword evidence="7 12" id="KW-0378">Hydrolase</keyword>
<accession>A0ABS9CKE6</accession>
<dbReference type="EMBL" id="JAFBIT010000001">
    <property type="protein sequence ID" value="MCF2651606.1"/>
    <property type="molecule type" value="Genomic_DNA"/>
</dbReference>
<sequence length="403" mass="44206">MSVKDRFLDYVRYDTQSDETTGTMPSTAKQKILAQRLVDDMQAIGIADAHMDEHGYVYGTIPANCEKKNTIGFIAHMDTSPDFSGENVKPRIIENYDGKDIVLNEDLGIVTAVKDFPALEKRVGKTLIVTDGTTLLGADDKAGVAEILQAAEDILKNDLPHGTVKIAFTPDEEIGAGPNEFDVEGFGCDFAYTVDGGELGGMEYENFNGASAKVTVKGRSVHPGSAKDKMINASRVAMEFASLLPVREVPENTEGYEGFAHLLGMQGEIEHAELHYIIRDHNKAPFEARKEKFRLAAEFINHKYGRDLVTVEIKDTYYNMKEMILPHPEILETAKAAMRQNGVEPVISPIRGGTDGARLSFMGLPCPNLCTGGENAHGKHEFAVLEDMEAIVEIIKTIIAIVE</sequence>
<dbReference type="PIRSF" id="PIRSF037215">
    <property type="entry name" value="Peptidase_M20B"/>
    <property type="match status" value="1"/>
</dbReference>
<feature type="domain" description="Peptidase M20 dimerisation" evidence="11">
    <location>
        <begin position="204"/>
        <end position="306"/>
    </location>
</feature>
<dbReference type="EC" id="3.4.11.4" evidence="10"/>
<keyword evidence="9" id="KW-0482">Metalloprotease</keyword>
<dbReference type="PROSITE" id="PS00759">
    <property type="entry name" value="ARGE_DAPE_CPG2_2"/>
    <property type="match status" value="1"/>
</dbReference>
<evidence type="ECO:0000256" key="6">
    <source>
        <dbReference type="ARBA" id="ARBA00022723"/>
    </source>
</evidence>
<dbReference type="InterPro" id="IPR001261">
    <property type="entry name" value="ArgE/DapE_CS"/>
</dbReference>
<gene>
    <name evidence="12" type="primary">pepT</name>
    <name evidence="12" type="ORF">JQM67_03210</name>
</gene>
<evidence type="ECO:0000313" key="12">
    <source>
        <dbReference type="EMBL" id="MCF2651606.1"/>
    </source>
</evidence>
<evidence type="ECO:0000256" key="2">
    <source>
        <dbReference type="ARBA" id="ARBA00001947"/>
    </source>
</evidence>
<evidence type="ECO:0000256" key="1">
    <source>
        <dbReference type="ARBA" id="ARBA00000870"/>
    </source>
</evidence>
<dbReference type="Gene3D" id="3.40.630.10">
    <property type="entry name" value="Zn peptidases"/>
    <property type="match status" value="1"/>
</dbReference>
<dbReference type="Proteomes" id="UP001299220">
    <property type="component" value="Unassembled WGS sequence"/>
</dbReference>
<evidence type="ECO:0000256" key="5">
    <source>
        <dbReference type="ARBA" id="ARBA00022670"/>
    </source>
</evidence>
<comment type="caution">
    <text evidence="12">The sequence shown here is derived from an EMBL/GenBank/DDBJ whole genome shotgun (WGS) entry which is preliminary data.</text>
</comment>
<dbReference type="SUPFAM" id="SSF53187">
    <property type="entry name" value="Zn-dependent exopeptidases"/>
    <property type="match status" value="1"/>
</dbReference>
<evidence type="ECO:0000313" key="13">
    <source>
        <dbReference type="Proteomes" id="UP001299220"/>
    </source>
</evidence>
<dbReference type="InterPro" id="IPR002933">
    <property type="entry name" value="Peptidase_M20"/>
</dbReference>
<dbReference type="Pfam" id="PF07687">
    <property type="entry name" value="M20_dimer"/>
    <property type="match status" value="1"/>
</dbReference>
<keyword evidence="5" id="KW-0645">Protease</keyword>
<reference evidence="12 13" key="1">
    <citation type="submission" date="2020-12" db="EMBL/GenBank/DDBJ databases">
        <title>Whole genome sequences of gut porcine anaerobes.</title>
        <authorList>
            <person name="Kubasova T."/>
            <person name="Jahodarova E."/>
            <person name="Rychlik I."/>
        </authorList>
    </citation>
    <scope>NUCLEOTIDE SEQUENCE [LARGE SCALE GENOMIC DNA]</scope>
    <source>
        <strain evidence="12 13">An867</strain>
    </source>
</reference>
<proteinExistence type="inferred from homology"/>
<keyword evidence="8" id="KW-0862">Zinc</keyword>
<dbReference type="GO" id="GO:0045148">
    <property type="term" value="F:tripeptide aminopeptidase activity"/>
    <property type="evidence" value="ECO:0007669"/>
    <property type="project" value="UniProtKB-EC"/>
</dbReference>
<dbReference type="Pfam" id="PF01546">
    <property type="entry name" value="Peptidase_M20"/>
    <property type="match status" value="1"/>
</dbReference>
<dbReference type="PROSITE" id="PS00758">
    <property type="entry name" value="ARGE_DAPE_CPG2_1"/>
    <property type="match status" value="1"/>
</dbReference>
<dbReference type="NCBIfam" id="NF003976">
    <property type="entry name" value="PRK05469.1"/>
    <property type="match status" value="1"/>
</dbReference>
<dbReference type="CDD" id="cd03892">
    <property type="entry name" value="M20_peptT"/>
    <property type="match status" value="1"/>
</dbReference>
<evidence type="ECO:0000256" key="3">
    <source>
        <dbReference type="ARBA" id="ARBA00009692"/>
    </source>
</evidence>
<keyword evidence="6" id="KW-0479">Metal-binding</keyword>
<dbReference type="PANTHER" id="PTHR42994:SF1">
    <property type="entry name" value="PEPTIDASE T"/>
    <property type="match status" value="1"/>
</dbReference>
<keyword evidence="4 12" id="KW-0031">Aminopeptidase</keyword>
<dbReference type="Gene3D" id="3.30.70.360">
    <property type="match status" value="1"/>
</dbReference>
<evidence type="ECO:0000259" key="11">
    <source>
        <dbReference type="Pfam" id="PF07687"/>
    </source>
</evidence>
<evidence type="ECO:0000256" key="9">
    <source>
        <dbReference type="ARBA" id="ARBA00023049"/>
    </source>
</evidence>
<dbReference type="NCBIfam" id="TIGR01882">
    <property type="entry name" value="peptidase-T"/>
    <property type="match status" value="1"/>
</dbReference>
<dbReference type="NCBIfam" id="NF009920">
    <property type="entry name" value="PRK13381.1"/>
    <property type="match status" value="1"/>
</dbReference>
<evidence type="ECO:0000256" key="10">
    <source>
        <dbReference type="NCBIfam" id="TIGR01882"/>
    </source>
</evidence>
<comment type="similarity">
    <text evidence="3">Belongs to the peptidase M20B family.</text>
</comment>
<comment type="cofactor">
    <cofactor evidence="2">
        <name>Zn(2+)</name>
        <dbReference type="ChEBI" id="CHEBI:29105"/>
    </cofactor>
</comment>
<dbReference type="SUPFAM" id="SSF55031">
    <property type="entry name" value="Bacterial exopeptidase dimerisation domain"/>
    <property type="match status" value="1"/>
</dbReference>
<evidence type="ECO:0000256" key="4">
    <source>
        <dbReference type="ARBA" id="ARBA00022438"/>
    </source>
</evidence>
<keyword evidence="13" id="KW-1185">Reference proteome</keyword>
<comment type="catalytic activity">
    <reaction evidence="1">
        <text>Release of the N-terminal residue from a tripeptide.</text>
        <dbReference type="EC" id="3.4.11.4"/>
    </reaction>
</comment>
<protein>
    <recommendedName>
        <fullName evidence="10">Peptidase T</fullName>
        <ecNumber evidence="10">3.4.11.4</ecNumber>
    </recommendedName>
</protein>
<dbReference type="InterPro" id="IPR036264">
    <property type="entry name" value="Bact_exopeptidase_dim_dom"/>
</dbReference>
<dbReference type="InterPro" id="IPR011650">
    <property type="entry name" value="Peptidase_M20_dimer"/>
</dbReference>
<evidence type="ECO:0000256" key="7">
    <source>
        <dbReference type="ARBA" id="ARBA00022801"/>
    </source>
</evidence>
<organism evidence="12 13">
    <name type="scientific">Anaeromassilibacillus senegalensis</name>
    <dbReference type="NCBI Taxonomy" id="1673717"/>
    <lineage>
        <taxon>Bacteria</taxon>
        <taxon>Bacillati</taxon>
        <taxon>Bacillota</taxon>
        <taxon>Clostridia</taxon>
        <taxon>Eubacteriales</taxon>
        <taxon>Acutalibacteraceae</taxon>
        <taxon>Anaeromassilibacillus</taxon>
    </lineage>
</organism>
<dbReference type="InterPro" id="IPR010161">
    <property type="entry name" value="Peptidase_M20B"/>
</dbReference>
<evidence type="ECO:0000256" key="8">
    <source>
        <dbReference type="ARBA" id="ARBA00022833"/>
    </source>
</evidence>
<dbReference type="RefSeq" id="WP_235322617.1">
    <property type="nucleotide sequence ID" value="NZ_JAFBIT010000001.1"/>
</dbReference>
<name>A0ABS9CKE6_9FIRM</name>
<dbReference type="PANTHER" id="PTHR42994">
    <property type="entry name" value="PEPTIDASE T"/>
    <property type="match status" value="1"/>
</dbReference>